<feature type="region of interest" description="Disordered" evidence="1">
    <location>
        <begin position="15"/>
        <end position="76"/>
    </location>
</feature>
<dbReference type="EnsemblBacteria" id="CAI50287">
    <property type="protein sequence ID" value="CAI50287"/>
    <property type="gene ID" value="NP_4392A"/>
</dbReference>
<evidence type="ECO:0000313" key="3">
    <source>
        <dbReference type="Proteomes" id="UP000002698"/>
    </source>
</evidence>
<reference evidence="2 3" key="1">
    <citation type="journal article" date="2005" name="Genome Res.">
        <title>Living with two extremes: conclusions from the genome sequence of Natronomonas pharaonis.</title>
        <authorList>
            <person name="Falb M."/>
            <person name="Pfeiffer F."/>
            <person name="Palm P."/>
            <person name="Rodewald K."/>
            <person name="Hickmann V."/>
            <person name="Tittor J."/>
            <person name="Oesterhelt D."/>
        </authorList>
    </citation>
    <scope>NUCLEOTIDE SEQUENCE [LARGE SCALE GENOMIC DNA]</scope>
    <source>
        <strain evidence="3">ATCC 35678 / DSM 2160 / CIP 103997 / JCM 8858 / NBRC 14720 / NCIMB 2260 / Gabara</strain>
    </source>
</reference>
<dbReference type="EMBL" id="CR936257">
    <property type="protein sequence ID" value="CAI50287.1"/>
    <property type="molecule type" value="Genomic_DNA"/>
</dbReference>
<dbReference type="PROSITE" id="PS51257">
    <property type="entry name" value="PROKAR_LIPOPROTEIN"/>
    <property type="match status" value="1"/>
</dbReference>
<dbReference type="GeneID" id="3702047"/>
<dbReference type="Proteomes" id="UP000002698">
    <property type="component" value="Chromosome"/>
</dbReference>
<protein>
    <submittedName>
        <fullName evidence="2">Probable secreted glycoprotein</fullName>
    </submittedName>
</protein>
<name>A0A1U7EYH3_NATPD</name>
<dbReference type="OrthoDB" id="386032at2157"/>
<organism evidence="2 3">
    <name type="scientific">Natronomonas pharaonis (strain ATCC 35678 / DSM 2160 / CIP 103997 / JCM 8858 / NBRC 14720 / NCIMB 2260 / Gabara)</name>
    <name type="common">Halobacterium pharaonis</name>
    <dbReference type="NCBI Taxonomy" id="348780"/>
    <lineage>
        <taxon>Archaea</taxon>
        <taxon>Methanobacteriati</taxon>
        <taxon>Methanobacteriota</taxon>
        <taxon>Stenosarchaea group</taxon>
        <taxon>Halobacteria</taxon>
        <taxon>Halobacteriales</taxon>
        <taxon>Natronomonadaceae</taxon>
        <taxon>Natronomonas</taxon>
    </lineage>
</organism>
<dbReference type="AlphaFoldDB" id="A0A1U7EYH3"/>
<evidence type="ECO:0000313" key="2">
    <source>
        <dbReference type="EMBL" id="CAI50287.1"/>
    </source>
</evidence>
<dbReference type="STRING" id="348780.NP_4392A"/>
<gene>
    <name evidence="2" type="ordered locus">NP_4392A</name>
</gene>
<sequence length="362" mass="40487">MKRRYYLGTIAAAALAGCSELQPEEAPEETPEPEPSPEETPESEPAPDETPAPDDPEPTPEDEPPSDAEQFAESRIQSGDEQLREALSAYADAGNSESFLDVRASTTGFRWVPVYRHVQAANEQFARAANRGTAAQRTRVDTLRRVGALLTEMARTQERVATAFESFGDIVVAHQGDTVSPVAWRRLDERMATIDTRFDRLTDAGDPSDADASDHVSADELANKTDQLAAERDAFHRLLDARETYTQAHDDWIRGERLYRRRSWTSAEQRFDQAASAFEDASERLAADPVDDRRFDTRYQTFVRMAEALAEAATEYGASAAAYRDRDTETGDGRRRDGRRILRNEDVIDGLPSVRRLEAFEP</sequence>
<dbReference type="KEGG" id="nph:NP_4392A"/>
<keyword evidence="3" id="KW-1185">Reference proteome</keyword>
<feature type="compositionally biased region" description="Acidic residues" evidence="1">
    <location>
        <begin position="22"/>
        <end position="66"/>
    </location>
</feature>
<dbReference type="RefSeq" id="WP_011323903.1">
    <property type="nucleotide sequence ID" value="NC_007426.1"/>
</dbReference>
<accession>A0A1U7EYH3</accession>
<proteinExistence type="predicted"/>
<evidence type="ECO:0000256" key="1">
    <source>
        <dbReference type="SAM" id="MobiDB-lite"/>
    </source>
</evidence>
<dbReference type="HOGENOM" id="CLU_764234_0_0_2"/>